<keyword evidence="2" id="KW-1185">Reference proteome</keyword>
<dbReference type="EMBL" id="JABURY010000016">
    <property type="protein sequence ID" value="MBC9131305.1"/>
    <property type="molecule type" value="Genomic_DNA"/>
</dbReference>
<dbReference type="RefSeq" id="WP_187755735.1">
    <property type="nucleotide sequence ID" value="NZ_JABURY010000016.1"/>
</dbReference>
<dbReference type="Proteomes" id="UP000651208">
    <property type="component" value="Unassembled WGS sequence"/>
</dbReference>
<gene>
    <name evidence="1" type="ORF">FcAc13_08280</name>
</gene>
<organism evidence="1 2">
    <name type="scientific">Frischella japonica</name>
    <dbReference type="NCBI Taxonomy" id="2741544"/>
    <lineage>
        <taxon>Bacteria</taxon>
        <taxon>Pseudomonadati</taxon>
        <taxon>Pseudomonadota</taxon>
        <taxon>Gammaproteobacteria</taxon>
        <taxon>Orbales</taxon>
        <taxon>Orbaceae</taxon>
        <taxon>Frischella</taxon>
    </lineage>
</organism>
<evidence type="ECO:0000313" key="1">
    <source>
        <dbReference type="EMBL" id="MBC9131305.1"/>
    </source>
</evidence>
<sequence>MLKENNELFNDIEAKLMQVQTLIEVILDNHNYQAVGYDEPFIDHHKSGNLMWAAADLVHQAIEELRELDFNIKNHY</sequence>
<protein>
    <recommendedName>
        <fullName evidence="3">Phage protein</fullName>
    </recommendedName>
</protein>
<evidence type="ECO:0008006" key="3">
    <source>
        <dbReference type="Google" id="ProtNLM"/>
    </source>
</evidence>
<accession>A0ABR7QYM7</accession>
<proteinExistence type="predicted"/>
<reference evidence="1 2" key="1">
    <citation type="submission" date="2020-06" db="EMBL/GenBank/DDBJ databases">
        <title>Frischella cerana isolated from Apis cerana gut homogenate.</title>
        <authorList>
            <person name="Wolter L.A."/>
            <person name="Suenami S."/>
            <person name="Miyazaki R."/>
        </authorList>
    </citation>
    <scope>NUCLEOTIDE SEQUENCE [LARGE SCALE GENOMIC DNA]</scope>
    <source>
        <strain evidence="1 2">Ac13</strain>
    </source>
</reference>
<name>A0ABR7QYM7_9GAMM</name>
<comment type="caution">
    <text evidence="1">The sequence shown here is derived from an EMBL/GenBank/DDBJ whole genome shotgun (WGS) entry which is preliminary data.</text>
</comment>
<evidence type="ECO:0000313" key="2">
    <source>
        <dbReference type="Proteomes" id="UP000651208"/>
    </source>
</evidence>